<evidence type="ECO:0000256" key="1">
    <source>
        <dbReference type="ARBA" id="ARBA00010396"/>
    </source>
</evidence>
<dbReference type="Gene3D" id="1.10.150.170">
    <property type="entry name" value="Putative methyltransferase TM0872, insert domain"/>
    <property type="match status" value="1"/>
</dbReference>
<dbReference type="NCBIfam" id="TIGR00006">
    <property type="entry name" value="16S rRNA (cytosine(1402)-N(4))-methyltransferase RsmH"/>
    <property type="match status" value="1"/>
</dbReference>
<reference evidence="5" key="1">
    <citation type="submission" date="2019-08" db="EMBL/GenBank/DDBJ databases">
        <authorList>
            <person name="Kucharzyk K."/>
            <person name="Murdoch R.W."/>
            <person name="Higgins S."/>
            <person name="Loffler F."/>
        </authorList>
    </citation>
    <scope>NUCLEOTIDE SEQUENCE</scope>
</reference>
<dbReference type="SUPFAM" id="SSF53335">
    <property type="entry name" value="S-adenosyl-L-methionine-dependent methyltransferases"/>
    <property type="match status" value="1"/>
</dbReference>
<organism evidence="5">
    <name type="scientific">bioreactor metagenome</name>
    <dbReference type="NCBI Taxonomy" id="1076179"/>
    <lineage>
        <taxon>unclassified sequences</taxon>
        <taxon>metagenomes</taxon>
        <taxon>ecological metagenomes</taxon>
    </lineage>
</organism>
<dbReference type="GO" id="GO:0070475">
    <property type="term" value="P:rRNA base methylation"/>
    <property type="evidence" value="ECO:0007669"/>
    <property type="project" value="TreeGrafter"/>
</dbReference>
<dbReference type="HAMAP" id="MF_01007">
    <property type="entry name" value="16SrRNA_methyltr_H"/>
    <property type="match status" value="1"/>
</dbReference>
<dbReference type="GO" id="GO:0071424">
    <property type="term" value="F:rRNA (cytosine-N4-)-methyltransferase activity"/>
    <property type="evidence" value="ECO:0007669"/>
    <property type="project" value="TreeGrafter"/>
</dbReference>
<evidence type="ECO:0000313" key="5">
    <source>
        <dbReference type="EMBL" id="MPL62163.1"/>
    </source>
</evidence>
<gene>
    <name evidence="5" type="primary">rsmH_6</name>
    <name evidence="5" type="ORF">SDC9_07766</name>
</gene>
<dbReference type="AlphaFoldDB" id="A0A644T5G6"/>
<dbReference type="Pfam" id="PF01795">
    <property type="entry name" value="Methyltransf_5"/>
    <property type="match status" value="1"/>
</dbReference>
<evidence type="ECO:0000256" key="3">
    <source>
        <dbReference type="ARBA" id="ARBA00022679"/>
    </source>
</evidence>
<comment type="caution">
    <text evidence="5">The sequence shown here is derived from an EMBL/GenBank/DDBJ whole genome shotgun (WGS) entry which is preliminary data.</text>
</comment>
<dbReference type="InterPro" id="IPR029063">
    <property type="entry name" value="SAM-dependent_MTases_sf"/>
</dbReference>
<accession>A0A644T5G6</accession>
<sequence>MHIPILLKESIDSLNLQKGDTVVDCTTNRGGHSLEMAKRIKKDGILICLDLDNQALKEAETFLKKELKNDIPKIFFINENFRHIKQVLENLGVEKIDGLMADLGVSSEEIDESGRGFTFQKDEPLIMTLQDKVNEESLTAEKILNTWEEENLADIIYYYGDERYAKRIARNICEERKSKKIKTTFDLVNIIEKSVPENYKRQKIHFATKTFQALRITVNDELRAEEELIQTLPNILKNNKRASFLTFHSGEDRILKNTVKSLKEELKLIKFENKKDFLEPERKEVLGNPRSRSAKLRVVEKK</sequence>
<name>A0A644T5G6_9ZZZZ</name>
<keyword evidence="3 5" id="KW-0808">Transferase</keyword>
<evidence type="ECO:0000256" key="4">
    <source>
        <dbReference type="ARBA" id="ARBA00022691"/>
    </source>
</evidence>
<keyword evidence="4" id="KW-0949">S-adenosyl-L-methionine</keyword>
<protein>
    <submittedName>
        <fullName evidence="5">Ribosomal RNA small subunit methyltransferase H</fullName>
        <ecNumber evidence="5">2.1.1.199</ecNumber>
    </submittedName>
</protein>
<dbReference type="SUPFAM" id="SSF81799">
    <property type="entry name" value="Putative methyltransferase TM0872, insert domain"/>
    <property type="match status" value="1"/>
</dbReference>
<dbReference type="EMBL" id="VSSQ01000017">
    <property type="protein sequence ID" value="MPL62163.1"/>
    <property type="molecule type" value="Genomic_DNA"/>
</dbReference>
<dbReference type="EC" id="2.1.1.199" evidence="5"/>
<dbReference type="InterPro" id="IPR002903">
    <property type="entry name" value="RsmH"/>
</dbReference>
<evidence type="ECO:0000256" key="2">
    <source>
        <dbReference type="ARBA" id="ARBA00022603"/>
    </source>
</evidence>
<dbReference type="PANTHER" id="PTHR11265">
    <property type="entry name" value="S-ADENOSYL-METHYLTRANSFERASE MRAW"/>
    <property type="match status" value="1"/>
</dbReference>
<comment type="similarity">
    <text evidence="1">Belongs to the methyltransferase superfamily. RsmH family.</text>
</comment>
<keyword evidence="2 5" id="KW-0489">Methyltransferase</keyword>
<dbReference type="PANTHER" id="PTHR11265:SF0">
    <property type="entry name" value="12S RRNA N4-METHYLCYTIDINE METHYLTRANSFERASE"/>
    <property type="match status" value="1"/>
</dbReference>
<dbReference type="Gene3D" id="3.40.50.150">
    <property type="entry name" value="Vaccinia Virus protein VP39"/>
    <property type="match status" value="1"/>
</dbReference>
<proteinExistence type="inferred from homology"/>
<dbReference type="InterPro" id="IPR023397">
    <property type="entry name" value="SAM-dep_MeTrfase_MraW_recog"/>
</dbReference>
<dbReference type="GO" id="GO:0005737">
    <property type="term" value="C:cytoplasm"/>
    <property type="evidence" value="ECO:0007669"/>
    <property type="project" value="TreeGrafter"/>
</dbReference>
<dbReference type="PIRSF" id="PIRSF004486">
    <property type="entry name" value="MraW"/>
    <property type="match status" value="1"/>
</dbReference>